<sequence>MSKPEDIDEVNQRKYEEYYSNAQVSLKPLKKTDFFQILVDIRRDLIQCYGAGKKVLDIGCSTGDYLLMVKDVIAEGVGLDYTQKSISAASSKCNQANIKNIEFIQADAKNIPYSDKTFDLVYSFATLGYISEVERVIVEIVRILKKDGIAILEFGNLWNLNTLVCKKTPDIAISCHRTLSDMKKMIKKAGLEIIDWRSFQMFPYWGAHPQWIRLLLHPFWKKIMEKKIGEKMVDEWISNIPLIRNFSFRQMIICRKVSE</sequence>
<feature type="domain" description="Methyltransferase type 11" evidence="1">
    <location>
        <begin position="56"/>
        <end position="151"/>
    </location>
</feature>
<protein>
    <recommendedName>
        <fullName evidence="1">Methyltransferase type 11 domain-containing protein</fullName>
    </recommendedName>
</protein>
<dbReference type="PANTHER" id="PTHR43861">
    <property type="entry name" value="TRANS-ACONITATE 2-METHYLTRANSFERASE-RELATED"/>
    <property type="match status" value="1"/>
</dbReference>
<accession>A0A3B0WAT2</accession>
<evidence type="ECO:0000259" key="1">
    <source>
        <dbReference type="Pfam" id="PF08241"/>
    </source>
</evidence>
<dbReference type="Pfam" id="PF08241">
    <property type="entry name" value="Methyltransf_11"/>
    <property type="match status" value="1"/>
</dbReference>
<dbReference type="CDD" id="cd02440">
    <property type="entry name" value="AdoMet_MTases"/>
    <property type="match status" value="1"/>
</dbReference>
<dbReference type="InterPro" id="IPR013216">
    <property type="entry name" value="Methyltransf_11"/>
</dbReference>
<gene>
    <name evidence="2" type="ORF">MNBD_GAMMA03-2079</name>
</gene>
<organism evidence="2">
    <name type="scientific">hydrothermal vent metagenome</name>
    <dbReference type="NCBI Taxonomy" id="652676"/>
    <lineage>
        <taxon>unclassified sequences</taxon>
        <taxon>metagenomes</taxon>
        <taxon>ecological metagenomes</taxon>
    </lineage>
</organism>
<dbReference type="EMBL" id="UOFC01000203">
    <property type="protein sequence ID" value="VAW48332.1"/>
    <property type="molecule type" value="Genomic_DNA"/>
</dbReference>
<dbReference type="InterPro" id="IPR029063">
    <property type="entry name" value="SAM-dependent_MTases_sf"/>
</dbReference>
<evidence type="ECO:0000313" key="2">
    <source>
        <dbReference type="EMBL" id="VAW48332.1"/>
    </source>
</evidence>
<name>A0A3B0WAT2_9ZZZZ</name>
<dbReference type="AlphaFoldDB" id="A0A3B0WAT2"/>
<proteinExistence type="predicted"/>
<reference evidence="2" key="1">
    <citation type="submission" date="2018-06" db="EMBL/GenBank/DDBJ databases">
        <authorList>
            <person name="Zhirakovskaya E."/>
        </authorList>
    </citation>
    <scope>NUCLEOTIDE SEQUENCE</scope>
</reference>
<dbReference type="SUPFAM" id="SSF53335">
    <property type="entry name" value="S-adenosyl-L-methionine-dependent methyltransferases"/>
    <property type="match status" value="1"/>
</dbReference>
<dbReference type="PANTHER" id="PTHR43861:SF1">
    <property type="entry name" value="TRANS-ACONITATE 2-METHYLTRANSFERASE"/>
    <property type="match status" value="1"/>
</dbReference>
<dbReference type="Gene3D" id="3.40.50.150">
    <property type="entry name" value="Vaccinia Virus protein VP39"/>
    <property type="match status" value="1"/>
</dbReference>